<feature type="transmembrane region" description="Helical" evidence="8">
    <location>
        <begin position="114"/>
        <end position="133"/>
    </location>
</feature>
<feature type="transmembrane region" description="Helical" evidence="8">
    <location>
        <begin position="380"/>
        <end position="407"/>
    </location>
</feature>
<gene>
    <name evidence="9" type="ORF">QEH59_04350</name>
</gene>
<dbReference type="Proteomes" id="UP001243717">
    <property type="component" value="Unassembled WGS sequence"/>
</dbReference>
<feature type="transmembrane region" description="Helical" evidence="8">
    <location>
        <begin position="190"/>
        <end position="213"/>
    </location>
</feature>
<keyword evidence="4" id="KW-1003">Cell membrane</keyword>
<name>A0ABU1AFP4_9BACT</name>
<dbReference type="PANTHER" id="PTHR11328">
    <property type="entry name" value="MAJOR FACILITATOR SUPERFAMILY DOMAIN-CONTAINING PROTEIN"/>
    <property type="match status" value="1"/>
</dbReference>
<keyword evidence="6 8" id="KW-1133">Transmembrane helix</keyword>
<dbReference type="PANTHER" id="PTHR11328:SF24">
    <property type="entry name" value="MAJOR FACILITATOR SUPERFAMILY (MFS) PROFILE DOMAIN-CONTAINING PROTEIN"/>
    <property type="match status" value="1"/>
</dbReference>
<comment type="similarity">
    <text evidence="2">Belongs to the sodium:galactoside symporter (TC 2.A.2) family.</text>
</comment>
<evidence type="ECO:0000256" key="3">
    <source>
        <dbReference type="ARBA" id="ARBA00022448"/>
    </source>
</evidence>
<evidence type="ECO:0000256" key="4">
    <source>
        <dbReference type="ARBA" id="ARBA00022475"/>
    </source>
</evidence>
<feature type="transmembrane region" description="Helical" evidence="8">
    <location>
        <begin position="338"/>
        <end position="359"/>
    </location>
</feature>
<evidence type="ECO:0000256" key="6">
    <source>
        <dbReference type="ARBA" id="ARBA00022989"/>
    </source>
</evidence>
<keyword evidence="10" id="KW-1185">Reference proteome</keyword>
<evidence type="ECO:0000313" key="10">
    <source>
        <dbReference type="Proteomes" id="UP001243717"/>
    </source>
</evidence>
<dbReference type="PROSITE" id="PS00872">
    <property type="entry name" value="NA_GALACTOSIDE_SYMP"/>
    <property type="match status" value="1"/>
</dbReference>
<feature type="transmembrane region" description="Helical" evidence="8">
    <location>
        <begin position="46"/>
        <end position="67"/>
    </location>
</feature>
<evidence type="ECO:0000256" key="7">
    <source>
        <dbReference type="ARBA" id="ARBA00023136"/>
    </source>
</evidence>
<dbReference type="SUPFAM" id="SSF103473">
    <property type="entry name" value="MFS general substrate transporter"/>
    <property type="match status" value="1"/>
</dbReference>
<dbReference type="InterPro" id="IPR018043">
    <property type="entry name" value="Na/Gal_symport_CS"/>
</dbReference>
<feature type="transmembrane region" description="Helical" evidence="8">
    <location>
        <begin position="248"/>
        <end position="272"/>
    </location>
</feature>
<dbReference type="RefSeq" id="WP_308984125.1">
    <property type="nucleotide sequence ID" value="NZ_JARXIC010000005.1"/>
</dbReference>
<dbReference type="Pfam" id="PF13347">
    <property type="entry name" value="MFS_2"/>
    <property type="match status" value="1"/>
</dbReference>
<dbReference type="Gene3D" id="1.20.1250.20">
    <property type="entry name" value="MFS general substrate transporter like domains"/>
    <property type="match status" value="1"/>
</dbReference>
<evidence type="ECO:0000256" key="1">
    <source>
        <dbReference type="ARBA" id="ARBA00004651"/>
    </source>
</evidence>
<feature type="transmembrane region" description="Helical" evidence="8">
    <location>
        <begin position="88"/>
        <end position="108"/>
    </location>
</feature>
<accession>A0ABU1AFP4</accession>
<feature type="transmembrane region" description="Helical" evidence="8">
    <location>
        <begin position="310"/>
        <end position="332"/>
    </location>
</feature>
<evidence type="ECO:0000256" key="8">
    <source>
        <dbReference type="SAM" id="Phobius"/>
    </source>
</evidence>
<keyword evidence="3" id="KW-0813">Transport</keyword>
<keyword evidence="5 8" id="KW-0812">Transmembrane</keyword>
<sequence length="466" mass="51451">MSETHPTHYHRAKPWQILAFSVNDTATNAGLCTIGTFLVVMMTDNLVLSGFVAGIIMMLVRVLDGITDPIIGTLIDNTVTRWGKFRPFLLVGSIIINIGIFLLFGGFVHFENELLQYAWIIGSYIFYIFGYTCQTACTKSAQVQLTNDPGQRSTLGFLTAIISTAYWSLFLAFAVKYVDSFEGGFSNPDGYRVIAVITVAVNAVLTVCSILALKDHDRPECYSKEVKKEKIKVIAIFSLIKGNRPLQMLVTAAATNKLASNLQGAAAVYFYLYTVQSLDMQAKVSLLGLPALFLGNTLGVIVARRYDKKVSFLFGTWMGLIFGVLIIVVQPFAPEQAVLFLALMLLVNAGTGISYMNIIPMIADVADYEHWKNGRFAPGLVGTTFSFVDKMVSSISGLLIGGALSYIGYTKNMPWSSEAYWAFLLVMLGVPILGHVASIIAYIWYPIDNAFYRKMYDDLQQNKSVL</sequence>
<comment type="subcellular location">
    <subcellularLocation>
        <location evidence="1">Cell membrane</location>
        <topology evidence="1">Multi-pass membrane protein</topology>
    </subcellularLocation>
</comment>
<evidence type="ECO:0000256" key="2">
    <source>
        <dbReference type="ARBA" id="ARBA00009617"/>
    </source>
</evidence>
<organism evidence="9 10">
    <name type="scientific">Thalassobacterium sedimentorum</name>
    <dbReference type="NCBI Taxonomy" id="3041258"/>
    <lineage>
        <taxon>Bacteria</taxon>
        <taxon>Pseudomonadati</taxon>
        <taxon>Verrucomicrobiota</taxon>
        <taxon>Opitutia</taxon>
        <taxon>Puniceicoccales</taxon>
        <taxon>Coraliomargaritaceae</taxon>
        <taxon>Thalassobacterium</taxon>
    </lineage>
</organism>
<feature type="transmembrane region" description="Helical" evidence="8">
    <location>
        <begin position="154"/>
        <end position="178"/>
    </location>
</feature>
<dbReference type="InterPro" id="IPR039672">
    <property type="entry name" value="MFS_2"/>
</dbReference>
<feature type="transmembrane region" description="Helical" evidence="8">
    <location>
        <begin position="419"/>
        <end position="445"/>
    </location>
</feature>
<comment type="caution">
    <text evidence="9">The sequence shown here is derived from an EMBL/GenBank/DDBJ whole genome shotgun (WGS) entry which is preliminary data.</text>
</comment>
<dbReference type="InterPro" id="IPR036259">
    <property type="entry name" value="MFS_trans_sf"/>
</dbReference>
<evidence type="ECO:0000256" key="5">
    <source>
        <dbReference type="ARBA" id="ARBA00022692"/>
    </source>
</evidence>
<feature type="transmembrane region" description="Helical" evidence="8">
    <location>
        <begin position="284"/>
        <end position="303"/>
    </location>
</feature>
<protein>
    <submittedName>
        <fullName evidence="9">MFS transporter</fullName>
    </submittedName>
</protein>
<keyword evidence="7 8" id="KW-0472">Membrane</keyword>
<reference evidence="9 10" key="1">
    <citation type="submission" date="2023-04" db="EMBL/GenBank/DDBJ databases">
        <title>A novel bacteria isolated from coastal sediment.</title>
        <authorList>
            <person name="Liu X.-J."/>
            <person name="Du Z.-J."/>
        </authorList>
    </citation>
    <scope>NUCLEOTIDE SEQUENCE [LARGE SCALE GENOMIC DNA]</scope>
    <source>
        <strain evidence="9 10">SDUM461004</strain>
    </source>
</reference>
<evidence type="ECO:0000313" key="9">
    <source>
        <dbReference type="EMBL" id="MDQ8193640.1"/>
    </source>
</evidence>
<dbReference type="EMBL" id="JARXIC010000005">
    <property type="protein sequence ID" value="MDQ8193640.1"/>
    <property type="molecule type" value="Genomic_DNA"/>
</dbReference>
<proteinExistence type="inferred from homology"/>